<gene>
    <name evidence="1" type="primary">Necator_chrI.g3275</name>
    <name evidence="1" type="ORF">RB195_007146</name>
</gene>
<evidence type="ECO:0000313" key="1">
    <source>
        <dbReference type="EMBL" id="KAK6730510.1"/>
    </source>
</evidence>
<organism evidence="1 2">
    <name type="scientific">Necator americanus</name>
    <name type="common">Human hookworm</name>
    <dbReference type="NCBI Taxonomy" id="51031"/>
    <lineage>
        <taxon>Eukaryota</taxon>
        <taxon>Metazoa</taxon>
        <taxon>Ecdysozoa</taxon>
        <taxon>Nematoda</taxon>
        <taxon>Chromadorea</taxon>
        <taxon>Rhabditida</taxon>
        <taxon>Rhabditina</taxon>
        <taxon>Rhabditomorpha</taxon>
        <taxon>Strongyloidea</taxon>
        <taxon>Ancylostomatidae</taxon>
        <taxon>Bunostominae</taxon>
        <taxon>Necator</taxon>
    </lineage>
</organism>
<proteinExistence type="predicted"/>
<comment type="caution">
    <text evidence="1">The sequence shown here is derived from an EMBL/GenBank/DDBJ whole genome shotgun (WGS) entry which is preliminary data.</text>
</comment>
<evidence type="ECO:0000313" key="2">
    <source>
        <dbReference type="Proteomes" id="UP001303046"/>
    </source>
</evidence>
<sequence>MSGKVSSASESSAISACPVCQAVPADKSDQFCRRCGCRLNLSCRYCSANIRPFDRYCASCGGRRLIIFDQLKQYLYIRSPFVIIGLSVALGGAWLALRYALREKLK</sequence>
<dbReference type="Proteomes" id="UP001303046">
    <property type="component" value="Unassembled WGS sequence"/>
</dbReference>
<keyword evidence="2" id="KW-1185">Reference proteome</keyword>
<name>A0ABR1BX76_NECAM</name>
<reference evidence="1 2" key="1">
    <citation type="submission" date="2023-08" db="EMBL/GenBank/DDBJ databases">
        <title>A Necator americanus chromosomal reference genome.</title>
        <authorList>
            <person name="Ilik V."/>
            <person name="Petrzelkova K.J."/>
            <person name="Pardy F."/>
            <person name="Fuh T."/>
            <person name="Niatou-Singa F.S."/>
            <person name="Gouil Q."/>
            <person name="Baker L."/>
            <person name="Ritchie M.E."/>
            <person name="Jex A.R."/>
            <person name="Gazzola D."/>
            <person name="Li H."/>
            <person name="Toshio Fujiwara R."/>
            <person name="Zhan B."/>
            <person name="Aroian R.V."/>
            <person name="Pafco B."/>
            <person name="Schwarz E.M."/>
        </authorList>
    </citation>
    <scope>NUCLEOTIDE SEQUENCE [LARGE SCALE GENOMIC DNA]</scope>
    <source>
        <strain evidence="1 2">Aroian</strain>
        <tissue evidence="1">Whole animal</tissue>
    </source>
</reference>
<dbReference type="CTD" id="25355854"/>
<dbReference type="EMBL" id="JAVFWL010000001">
    <property type="protein sequence ID" value="KAK6730510.1"/>
    <property type="molecule type" value="Genomic_DNA"/>
</dbReference>
<accession>A0ABR1BX76</accession>
<protein>
    <submittedName>
        <fullName evidence="1">Uncharacterized protein</fullName>
    </submittedName>
</protein>
<dbReference type="KEGG" id="nai:NECAME_15828"/>